<evidence type="ECO:0000256" key="2">
    <source>
        <dbReference type="SAM" id="SignalP"/>
    </source>
</evidence>
<accession>A0A1M4UYD7</accession>
<dbReference type="InterPro" id="IPR012334">
    <property type="entry name" value="Pectin_lyas_fold"/>
</dbReference>
<proteinExistence type="predicted"/>
<keyword evidence="5" id="KW-1185">Reference proteome</keyword>
<keyword evidence="2" id="KW-0732">Signal</keyword>
<dbReference type="OrthoDB" id="1659784at2"/>
<evidence type="ECO:0000313" key="5">
    <source>
        <dbReference type="Proteomes" id="UP000184404"/>
    </source>
</evidence>
<dbReference type="InterPro" id="IPR011050">
    <property type="entry name" value="Pectin_lyase_fold/virulence"/>
</dbReference>
<feature type="chain" id="PRO_5012838453" evidence="2">
    <location>
        <begin position="32"/>
        <end position="3067"/>
    </location>
</feature>
<evidence type="ECO:0000313" key="4">
    <source>
        <dbReference type="EMBL" id="SHE61643.1"/>
    </source>
</evidence>
<feature type="compositionally biased region" description="Low complexity" evidence="1">
    <location>
        <begin position="2837"/>
        <end position="2852"/>
    </location>
</feature>
<name>A0A1M4UYD7_9FIRM</name>
<dbReference type="RefSeq" id="WP_072934914.1">
    <property type="nucleotide sequence ID" value="NZ_FQUG01000003.1"/>
</dbReference>
<feature type="domain" description="Filamentous haemagglutinin FhaB/tRNA nuclease CdiA-like TPS" evidence="3">
    <location>
        <begin position="29"/>
        <end position="137"/>
    </location>
</feature>
<evidence type="ECO:0000259" key="3">
    <source>
        <dbReference type="SMART" id="SM00912"/>
    </source>
</evidence>
<feature type="region of interest" description="Disordered" evidence="1">
    <location>
        <begin position="3002"/>
        <end position="3038"/>
    </location>
</feature>
<dbReference type="NCBIfam" id="TIGR01901">
    <property type="entry name" value="adhes_NPXG"/>
    <property type="match status" value="1"/>
</dbReference>
<dbReference type="Proteomes" id="UP000184404">
    <property type="component" value="Unassembled WGS sequence"/>
</dbReference>
<sequence>MNRKMKQEKLAKQISLALMAGMVTYTPVAFGMPVQDGTAAGVHVNTPDTVTMNITGDNQNNVINWIDFSIGKTETVNFDNNNYANIVTGSATSFIDGHMNGGGDIYLINPNGVIFGKDAQVNVGNLYVSTQGKVDTSKFNDQEANPVLSVSGTPACDVVNLGTIKADTVEVVGNNIRFLNAAQLQVKDPESTTPLTGSNVKVTANGYIHVGHEGSVTVSGYDANKTITEYQLVHNLSQLHAMSGSNNYMLADDINKEATTPTEFESVESFSGKFDGMFYTVNNLKITSGTNGQGLFASTSGATIENVGLVNVNVTGSENDEEHGAGGIVGTAQSTTLRNVYTTGGTVTGDNPFVGGLVGTVTGAVTIDTAYNDNKVINGAGILGYVDTDTWDLTIKDTYNTGTIQGDTQYGFIAFNNGDEAGHKAHFSNIYNTAGTQFTATPLPGMENKYDVTALSDTSNPVSQKRYYSSWDISDVGGVTIDPDTGNVTKTKWRIYAGQSLPMLTAFFKGTVQASYDFSMGDVSGSNLDKKAFADYSTNKYYTENTVVSGSKYVARTTGPQYDGNVVTTYNANAVTLSDIKMLGDDKLTTDDYTVHPKDQTATRSTKSSVATFSDSYSLFSSGQLGYDIAGSNFTIEKRKVTVDGSASVNPEKTYDGTGYTDDVTFTASGISGIAGKDSGLLKLSGDGTGYFFASAADRTEFLALPEAQRKTTGETYTVKAVGENYFVYLDLSDISLDKKDGLSPEDQAKAAAALNNYDTYIDLPEEAKMSQNGIITPRSLYLKTKSGETALDKVYDGTTDVNATYNTSNKNIIIDTSKGDSVLSGDEISIVGTDDVVFFTDKNAGDAKKVAYTGIRISGDDDTVKNYQIVDEDGNVVYRTFNGTIMPAVGVEDGATVNVTAKITPKTIDMNSAVNAVTKEYDGNSTYEGTISINTSSGEIITGDSIAFTIVGNKGTFMKADGTTETVHAGGNDAAAKVSYTLKVTGDDAPNYKIGTTTLEDNKTVPGVVSVGTITKKTLQVTYDAGTPATLLERTYNGESTVADGTTITADNVKNRITVTGWVDGDASKTENTVVNTADYVNSGVADAHVAMSGGSVTTKDVLYKLNNLDDYTYSGTGVVSGTDYTTLTVANAGKVTQKALTVNFGEQTKQYDGTIAVTQPITGTLDGFVNESDRDTITLDVTGASGTYNNGSDVAGYADGTDKVTYTGVTLTGTNNDYSLPVDMKGNGTITARVLHNDSNDFGVDWDALNPIIKTYDGNDKVKGATGYESEVYGTNAVTSTNFIDKLYAAGVSGDGPIAFKVASAVYDTKHAGEGKPVTYNLTIDKSQFSSNSNYDVNGITGDTISITKETTGKITPKEITASISNTHTTKTYDGDAKVKNGDTEVTGNNLVTLDGLISEDANNSTAAYHYVGTGVNTETKNATQNSVNGANKIVYTIAINDGNKGDNYVVKDSAGNTVTQLTGDGVINKAGLSLAFAAPTKDYDTTTTATVAVTPTGLKGSDTFTAASVTGTYGKGTTANWEADANAGTDKLVKYTGIDTALGDNYGNYNVTYGTETVVNGVAYSAGTINKLNLTSGMITSNIDSVTKTYDGTANVNHFDGSTTKTASDYFGLTVKINGTDYIWKNSADKTYFKTVTGAYQDSTPGAGDAKNAGGDKSVTYAVELADDLAANINLDSAALSDKLTSTNNTITKRQVGTVTAAPATGTSIDKVYDGNDSVDASTVSLTYDHNANINTSTTGILADDYAAGVTVSTTGSKYTTSDANWDPTQASTHDGSNKVQISLALNDTSGNYALANTPAVIDGNIQKKALTVSVKDSADFDKTYDATANLKNAATSYLDLNTAGQMVGTDTATLTGASGSYDSANAGNRTVTFNDFAIDNNNYYVSTTSLQGSGTIAQKVIDAGKVKADGGALSKVYDGSTDATAAIVGKTLTSEGFITGDDVSLTATGAEYSAATVAGATTVTYSGVSLGGASAANYKIDSTTLTGDGTITPKTVHAAATGSVTGKTYDGQELSLADLNIQLNQDDIVTKTGASTKDDVTLTGTISATKGGSAVTKIKDAGDYVLSYDGFELDGTDKSNYNLVMNTSTLPQNITIAKRMLTADIANGAYREYEAGNNNTNNVNVKLSGFVADSDYSVTADDKVTTIVGTYGKWDATNGFTGDNNVSRSTTTTNYVPVEGKNYGYKAINYDGFANAVVNALGTASAAAAENYYVGNVTGNNGAAASTMTKDTTGLVQTAYFKEAAKMGYLTPISITAASIKEKWSDVEKVYDGTTSVNNPLEKFTLYYDANGNNQQDANEGSIAYKIAEGGSTVYNSADVATANTVTYRGVKVDENTALTDNPNYEMASDIFDKYNGAIDDTHAIVTDGTTKVAINKRGLIVQPTTNAPSKVYDGTDTVINPSNYVELVTTKSGDTGVIDGDNVLLNTSGITGKYDTADGGENKEVTYSGLALTGTKAGNYKVIKADGNETTTVTDTGKITPREIEVAIKNRDVQKVYDSTSNVLKDNDNVTVNQAFQYSTDAADTDGKNLVTATVTGGQITYDTANNKIIYTPTAGTGVVEVQLEKATFTKDGTATANAGTGLGIDYVLSYDPKNIVLVHTTADGDKISLTPAENSRMSATLRGDNIGTITQREIKLTNIYAEKIYDGTDAVKGLNGDSITVHDMHKNVDFAQGKLLGDDTVNGLGINVTGGTYDDPNAADDETQDKKNHTVSGVTFTINNGNYKLADNQPTDGTGVITRKTITANPTAVKTAPGETPTFSGSFSGFVGDDGAQAAQDFEWKSDSYPAMINEKGSYEVYAWYRDKDCTSGNYGKNYTFSTPANTAWTVGYTDPLDPSNPDSPFNPDNPMYPSKPDSPLNPNSGVGQAIAQASKFKPDDKSYNRASHDDNIEHFGQQSAISIQYEDAGVNVGDEEAVVGKRSLIGIESAGNVVNLGDAEMRAGNIGIENNGTNLGSAAEQAAIEAGLPATESYEAVPAVATAEQEDAVVESPFLSRLRQGQSAASDESEGEVSTGISIITAEPEDEDEEEKKNRAALMARSDRETHIGIETIGGGVNMAAAVR</sequence>
<reference evidence="4 5" key="1">
    <citation type="submission" date="2016-11" db="EMBL/GenBank/DDBJ databases">
        <authorList>
            <person name="Jaros S."/>
            <person name="Januszkiewicz K."/>
            <person name="Wedrychowicz H."/>
        </authorList>
    </citation>
    <scope>NUCLEOTIDE SEQUENCE [LARGE SCALE GENOMIC DNA]</scope>
    <source>
        <strain evidence="4 5">DSM 10502</strain>
    </source>
</reference>
<dbReference type="Gene3D" id="2.160.20.10">
    <property type="entry name" value="Single-stranded right-handed beta-helix, Pectin lyase-like"/>
    <property type="match status" value="1"/>
</dbReference>
<dbReference type="InterPro" id="IPR041248">
    <property type="entry name" value="YDG"/>
</dbReference>
<dbReference type="SMART" id="SM00912">
    <property type="entry name" value="Haemagg_act"/>
    <property type="match status" value="1"/>
</dbReference>
<organism evidence="4 5">
    <name type="scientific">Schwartzia succinivorans DSM 10502</name>
    <dbReference type="NCBI Taxonomy" id="1123243"/>
    <lineage>
        <taxon>Bacteria</taxon>
        <taxon>Bacillati</taxon>
        <taxon>Bacillota</taxon>
        <taxon>Negativicutes</taxon>
        <taxon>Selenomonadales</taxon>
        <taxon>Selenomonadaceae</taxon>
        <taxon>Schwartzia</taxon>
    </lineage>
</organism>
<feature type="signal peptide" evidence="2">
    <location>
        <begin position="1"/>
        <end position="31"/>
    </location>
</feature>
<dbReference type="SUPFAM" id="SSF51126">
    <property type="entry name" value="Pectin lyase-like"/>
    <property type="match status" value="1"/>
</dbReference>
<gene>
    <name evidence="4" type="ORF">SAMN02745190_00818</name>
</gene>
<dbReference type="Pfam" id="PF18657">
    <property type="entry name" value="YDG"/>
    <property type="match status" value="4"/>
</dbReference>
<dbReference type="STRING" id="1123243.SAMN02745190_00818"/>
<evidence type="ECO:0000256" key="1">
    <source>
        <dbReference type="SAM" id="MobiDB-lite"/>
    </source>
</evidence>
<dbReference type="InterPro" id="IPR008638">
    <property type="entry name" value="FhaB/CdiA-like_TPS"/>
</dbReference>
<feature type="region of interest" description="Disordered" evidence="1">
    <location>
        <begin position="2835"/>
        <end position="2869"/>
    </location>
</feature>
<dbReference type="EMBL" id="FQUG01000003">
    <property type="protein sequence ID" value="SHE61643.1"/>
    <property type="molecule type" value="Genomic_DNA"/>
</dbReference>
<protein>
    <submittedName>
        <fullName evidence="4">Filamentous hemagglutinin family N-terminal domain-containing protein</fullName>
    </submittedName>
</protein>